<dbReference type="InterPro" id="IPR036909">
    <property type="entry name" value="Cyt_c-like_dom_sf"/>
</dbReference>
<accession>A0A381NT16</accession>
<dbReference type="InterPro" id="IPR013427">
    <property type="entry name" value="Haem-bd_dom_put"/>
</dbReference>
<dbReference type="AlphaFoldDB" id="A0A381NT16"/>
<keyword evidence="1" id="KW-0349">Heme</keyword>
<dbReference type="PANTHER" id="PTHR33546">
    <property type="entry name" value="LARGE, MULTIFUNCTIONAL SECRETED PROTEIN-RELATED"/>
    <property type="match status" value="1"/>
</dbReference>
<feature type="domain" description="Cytochrome c" evidence="4">
    <location>
        <begin position="35"/>
        <end position="114"/>
    </location>
</feature>
<dbReference type="Pfam" id="PF13442">
    <property type="entry name" value="Cytochrome_CBB3"/>
    <property type="match status" value="1"/>
</dbReference>
<dbReference type="Pfam" id="PF00034">
    <property type="entry name" value="Cytochrom_C"/>
    <property type="match status" value="1"/>
</dbReference>
<dbReference type="GO" id="GO:0046872">
    <property type="term" value="F:metal ion binding"/>
    <property type="evidence" value="ECO:0007669"/>
    <property type="project" value="UniProtKB-KW"/>
</dbReference>
<dbReference type="SUPFAM" id="SSF46626">
    <property type="entry name" value="Cytochrome c"/>
    <property type="match status" value="2"/>
</dbReference>
<keyword evidence="3" id="KW-0408">Iron</keyword>
<reference evidence="5" key="1">
    <citation type="submission" date="2018-05" db="EMBL/GenBank/DDBJ databases">
        <authorList>
            <person name="Lanie J.A."/>
            <person name="Ng W.-L."/>
            <person name="Kazmierczak K.M."/>
            <person name="Andrzejewski T.M."/>
            <person name="Davidsen T.M."/>
            <person name="Wayne K.J."/>
            <person name="Tettelin H."/>
            <person name="Glass J.I."/>
            <person name="Rusch D."/>
            <person name="Podicherti R."/>
            <person name="Tsui H.-C.T."/>
            <person name="Winkler M.E."/>
        </authorList>
    </citation>
    <scope>NUCLEOTIDE SEQUENCE</scope>
</reference>
<dbReference type="NCBIfam" id="TIGR02603">
    <property type="entry name" value="CxxCH_TIGR02603"/>
    <property type="match status" value="1"/>
</dbReference>
<evidence type="ECO:0000256" key="2">
    <source>
        <dbReference type="ARBA" id="ARBA00022723"/>
    </source>
</evidence>
<dbReference type="InterPro" id="IPR009056">
    <property type="entry name" value="Cyt_c-like_dom"/>
</dbReference>
<keyword evidence="2" id="KW-0479">Metal-binding</keyword>
<feature type="domain" description="Cytochrome c" evidence="4">
    <location>
        <begin position="124"/>
        <end position="259"/>
    </location>
</feature>
<dbReference type="GO" id="GO:0009055">
    <property type="term" value="F:electron transfer activity"/>
    <property type="evidence" value="ECO:0007669"/>
    <property type="project" value="InterPro"/>
</dbReference>
<evidence type="ECO:0000256" key="3">
    <source>
        <dbReference type="ARBA" id="ARBA00023004"/>
    </source>
</evidence>
<evidence type="ECO:0000256" key="1">
    <source>
        <dbReference type="ARBA" id="ARBA00022617"/>
    </source>
</evidence>
<proteinExistence type="predicted"/>
<evidence type="ECO:0000259" key="4">
    <source>
        <dbReference type="PROSITE" id="PS51007"/>
    </source>
</evidence>
<dbReference type="GO" id="GO:0020037">
    <property type="term" value="F:heme binding"/>
    <property type="evidence" value="ECO:0007669"/>
    <property type="project" value="InterPro"/>
</dbReference>
<protein>
    <recommendedName>
        <fullName evidence="4">Cytochrome c domain-containing protein</fullName>
    </recommendedName>
</protein>
<sequence>MSAGRVALIVAAFLIGSSADLVAAQDTENPYTSLEDLETGERLFRIHCSRCHGIDAAGDDGPSLRRGRFRRAQSDTGLFRVISEGVADTGMPPIFRRRTDRSVWQVVAYLRSINQRPENLSLPGDVVVGQRLYAGAGECATCHMISGVGSLLGPDLTFVGDQRSPDELRADLLDPNHEVAPRWWSVQVTYADGRKLEGLRMNEDTYSFRLLDADERLWSVTKRDLSDSRRIETSTMPNYDNRFTVSEIDNLIAYLFSLRTGESAP</sequence>
<gene>
    <name evidence="5" type="ORF">METZ01_LOCUS10511</name>
</gene>
<organism evidence="5">
    <name type="scientific">marine metagenome</name>
    <dbReference type="NCBI Taxonomy" id="408172"/>
    <lineage>
        <taxon>unclassified sequences</taxon>
        <taxon>metagenomes</taxon>
        <taxon>ecological metagenomes</taxon>
    </lineage>
</organism>
<dbReference type="Gene3D" id="1.10.760.10">
    <property type="entry name" value="Cytochrome c-like domain"/>
    <property type="match status" value="2"/>
</dbReference>
<evidence type="ECO:0000313" key="5">
    <source>
        <dbReference type="EMBL" id="SUZ57657.1"/>
    </source>
</evidence>
<dbReference type="PANTHER" id="PTHR33546:SF1">
    <property type="entry name" value="LARGE, MULTIFUNCTIONAL SECRETED PROTEIN"/>
    <property type="match status" value="1"/>
</dbReference>
<dbReference type="EMBL" id="UINC01000571">
    <property type="protein sequence ID" value="SUZ57657.1"/>
    <property type="molecule type" value="Genomic_DNA"/>
</dbReference>
<dbReference type="PROSITE" id="PS51007">
    <property type="entry name" value="CYTC"/>
    <property type="match status" value="2"/>
</dbReference>
<name>A0A381NT16_9ZZZZ</name>